<dbReference type="InterPro" id="IPR011990">
    <property type="entry name" value="TPR-like_helical_dom_sf"/>
</dbReference>
<evidence type="ECO:0000259" key="4">
    <source>
        <dbReference type="Pfam" id="PF13525"/>
    </source>
</evidence>
<evidence type="ECO:0000256" key="3">
    <source>
        <dbReference type="ARBA" id="ARBA00023237"/>
    </source>
</evidence>
<organism evidence="5">
    <name type="scientific">marine metagenome</name>
    <dbReference type="NCBI Taxonomy" id="408172"/>
    <lineage>
        <taxon>unclassified sequences</taxon>
        <taxon>metagenomes</taxon>
        <taxon>ecological metagenomes</taxon>
    </lineage>
</organism>
<dbReference type="Gene3D" id="1.25.40.10">
    <property type="entry name" value="Tetratricopeptide repeat domain"/>
    <property type="match status" value="1"/>
</dbReference>
<name>A0A381WDD9_9ZZZZ</name>
<evidence type="ECO:0000256" key="2">
    <source>
        <dbReference type="ARBA" id="ARBA00023136"/>
    </source>
</evidence>
<accession>A0A381WDD9</accession>
<dbReference type="Pfam" id="PF13525">
    <property type="entry name" value="YfiO"/>
    <property type="match status" value="1"/>
</dbReference>
<keyword evidence="2" id="KW-0472">Membrane</keyword>
<reference evidence="5" key="1">
    <citation type="submission" date="2018-05" db="EMBL/GenBank/DDBJ databases">
        <authorList>
            <person name="Lanie J.A."/>
            <person name="Ng W.-L."/>
            <person name="Kazmierczak K.M."/>
            <person name="Andrzejewski T.M."/>
            <person name="Davidsen T.M."/>
            <person name="Wayne K.J."/>
            <person name="Tettelin H."/>
            <person name="Glass J.I."/>
            <person name="Rusch D."/>
            <person name="Podicherti R."/>
            <person name="Tsui H.-C.T."/>
            <person name="Winkler M.E."/>
        </authorList>
    </citation>
    <scope>NUCLEOTIDE SEQUENCE</scope>
</reference>
<dbReference type="InterPro" id="IPR039565">
    <property type="entry name" value="BamD-like"/>
</dbReference>
<dbReference type="EMBL" id="UINC01011311">
    <property type="protein sequence ID" value="SVA49977.1"/>
    <property type="molecule type" value="Genomic_DNA"/>
</dbReference>
<dbReference type="SUPFAM" id="SSF48452">
    <property type="entry name" value="TPR-like"/>
    <property type="match status" value="1"/>
</dbReference>
<dbReference type="NCBIfam" id="TIGR03302">
    <property type="entry name" value="OM_YfiO"/>
    <property type="match status" value="1"/>
</dbReference>
<evidence type="ECO:0000256" key="1">
    <source>
        <dbReference type="ARBA" id="ARBA00022729"/>
    </source>
</evidence>
<keyword evidence="3" id="KW-0998">Cell outer membrane</keyword>
<feature type="domain" description="Outer membrane lipoprotein BamD-like" evidence="4">
    <location>
        <begin position="29"/>
        <end position="215"/>
    </location>
</feature>
<dbReference type="AlphaFoldDB" id="A0A381WDD9"/>
<evidence type="ECO:0000313" key="5">
    <source>
        <dbReference type="EMBL" id="SVA49977.1"/>
    </source>
</evidence>
<protein>
    <recommendedName>
        <fullName evidence="4">Outer membrane lipoprotein BamD-like domain-containing protein</fullName>
    </recommendedName>
</protein>
<sequence length="245" mass="28960">MINIMILILVSIRCASFKSNEVGDIDVQFEKAKTFLDKKKYLRAQEEFNNLVIRGTHTELGDDSQFYLAESYFLNKEYLLAIAEYDRLIRRMGFSPYVEKSRWRVCQSYVKESPKYYKDQTNTQKALSKLQEFIDDYPNSGYKDEANNQISELRNKLAYKEYATGVLYIKMEEYQSAIMSFEFLIDNYYDTEVLEKGHVGIIRCYSLMDEYNKAEDYYINHLSEIFSNDLKETAQNYIKKSNSSN</sequence>
<gene>
    <name evidence="5" type="ORF">METZ01_LOCUS102831</name>
</gene>
<proteinExistence type="predicted"/>
<dbReference type="InterPro" id="IPR017689">
    <property type="entry name" value="BamD"/>
</dbReference>
<keyword evidence="1" id="KW-0732">Signal</keyword>